<dbReference type="CDD" id="cd00293">
    <property type="entry name" value="USP-like"/>
    <property type="match status" value="1"/>
</dbReference>
<sequence>MSTPPVIAAVDGSDGSLRALDWALDAARRRRAPLRAVHVRQYAAWAQPDLLLTGPPEADADPVLDTARAHLEKQGDLPPVEYTGLEGAPGVLLPELGAAAQLLVLGSRGRGGFAGLLLGSNGMTCARDAECPVVVVPPPGRETPGGETPDGETPDGETPDGETPDGAPDGPGPRIVLGLHADSPDEAALAFAFAEAAARGARLHVVAAYPWPALPWLAPTEPAPPVIDQDAVENETRTLAEGFLAPHRKRQPEVPVDLAVLPGDAAGHLVAASRGAGLVVVGRHRRRLLAPARMMGSVTHAVLLHAASPVAVVPPLAPAPAEE</sequence>
<organism evidence="4 5">
    <name type="scientific">Streptomyces echinoruber</name>
    <dbReference type="NCBI Taxonomy" id="68898"/>
    <lineage>
        <taxon>Bacteria</taxon>
        <taxon>Bacillati</taxon>
        <taxon>Actinomycetota</taxon>
        <taxon>Actinomycetes</taxon>
        <taxon>Kitasatosporales</taxon>
        <taxon>Streptomycetaceae</taxon>
        <taxon>Streptomyces</taxon>
    </lineage>
</organism>
<gene>
    <name evidence="4" type="ORF">GCM10010389_39430</name>
</gene>
<comment type="similarity">
    <text evidence="1">Belongs to the universal stress protein A family.</text>
</comment>
<dbReference type="SUPFAM" id="SSF52402">
    <property type="entry name" value="Adenine nucleotide alpha hydrolases-like"/>
    <property type="match status" value="2"/>
</dbReference>
<evidence type="ECO:0000256" key="2">
    <source>
        <dbReference type="SAM" id="MobiDB-lite"/>
    </source>
</evidence>
<feature type="domain" description="UspA" evidence="3">
    <location>
        <begin position="174"/>
        <end position="314"/>
    </location>
</feature>
<dbReference type="EMBL" id="BMWH01000016">
    <property type="protein sequence ID" value="GGZ96273.1"/>
    <property type="molecule type" value="Genomic_DNA"/>
</dbReference>
<reference evidence="4" key="2">
    <citation type="submission" date="2020-09" db="EMBL/GenBank/DDBJ databases">
        <authorList>
            <person name="Sun Q."/>
            <person name="Ohkuma M."/>
        </authorList>
    </citation>
    <scope>NUCLEOTIDE SEQUENCE</scope>
    <source>
        <strain evidence="4">JCM 5016</strain>
    </source>
</reference>
<keyword evidence="5" id="KW-1185">Reference proteome</keyword>
<comment type="caution">
    <text evidence="4">The sequence shown here is derived from an EMBL/GenBank/DDBJ whole genome shotgun (WGS) entry which is preliminary data.</text>
</comment>
<dbReference type="RefSeq" id="WP_190058763.1">
    <property type="nucleotide sequence ID" value="NZ_BMWH01000016.1"/>
</dbReference>
<feature type="region of interest" description="Disordered" evidence="2">
    <location>
        <begin position="134"/>
        <end position="176"/>
    </location>
</feature>
<evidence type="ECO:0000259" key="3">
    <source>
        <dbReference type="Pfam" id="PF00582"/>
    </source>
</evidence>
<dbReference type="InterPro" id="IPR014729">
    <property type="entry name" value="Rossmann-like_a/b/a_fold"/>
</dbReference>
<feature type="domain" description="UspA" evidence="3">
    <location>
        <begin position="6"/>
        <end position="137"/>
    </location>
</feature>
<name>A0A918RET2_9ACTN</name>
<dbReference type="PANTHER" id="PTHR31964:SF113">
    <property type="entry name" value="USPA DOMAIN-CONTAINING PROTEIN"/>
    <property type="match status" value="1"/>
</dbReference>
<accession>A0A918RET2</accession>
<reference evidence="4" key="1">
    <citation type="journal article" date="2014" name="Int. J. Syst. Evol. Microbiol.">
        <title>Complete genome sequence of Corynebacterium casei LMG S-19264T (=DSM 44701T), isolated from a smear-ripened cheese.</title>
        <authorList>
            <consortium name="US DOE Joint Genome Institute (JGI-PGF)"/>
            <person name="Walter F."/>
            <person name="Albersmeier A."/>
            <person name="Kalinowski J."/>
            <person name="Ruckert C."/>
        </authorList>
    </citation>
    <scope>NUCLEOTIDE SEQUENCE</scope>
    <source>
        <strain evidence="4">JCM 5016</strain>
    </source>
</reference>
<dbReference type="InterPro" id="IPR006016">
    <property type="entry name" value="UspA"/>
</dbReference>
<dbReference type="AlphaFoldDB" id="A0A918RET2"/>
<dbReference type="Pfam" id="PF00582">
    <property type="entry name" value="Usp"/>
    <property type="match status" value="2"/>
</dbReference>
<evidence type="ECO:0000313" key="5">
    <source>
        <dbReference type="Proteomes" id="UP000623010"/>
    </source>
</evidence>
<proteinExistence type="inferred from homology"/>
<evidence type="ECO:0000256" key="1">
    <source>
        <dbReference type="ARBA" id="ARBA00008791"/>
    </source>
</evidence>
<dbReference type="Proteomes" id="UP000623010">
    <property type="component" value="Unassembled WGS sequence"/>
</dbReference>
<dbReference type="InterPro" id="IPR006015">
    <property type="entry name" value="Universal_stress_UspA"/>
</dbReference>
<dbReference type="Gene3D" id="3.40.50.620">
    <property type="entry name" value="HUPs"/>
    <property type="match status" value="2"/>
</dbReference>
<dbReference type="PRINTS" id="PR01438">
    <property type="entry name" value="UNVRSLSTRESS"/>
</dbReference>
<protein>
    <recommendedName>
        <fullName evidence="3">UspA domain-containing protein</fullName>
    </recommendedName>
</protein>
<evidence type="ECO:0000313" key="4">
    <source>
        <dbReference type="EMBL" id="GGZ96273.1"/>
    </source>
</evidence>
<feature type="compositionally biased region" description="Acidic residues" evidence="2">
    <location>
        <begin position="149"/>
        <end position="163"/>
    </location>
</feature>
<dbReference type="PANTHER" id="PTHR31964">
    <property type="entry name" value="ADENINE NUCLEOTIDE ALPHA HYDROLASES-LIKE SUPERFAMILY PROTEIN"/>
    <property type="match status" value="1"/>
</dbReference>